<evidence type="ECO:0000256" key="1">
    <source>
        <dbReference type="SAM" id="Phobius"/>
    </source>
</evidence>
<accession>A0ABV9A042</accession>
<sequence length="329" mass="34593">MDDTSTVDDTSRRGSRPRWRLLAGWALACVIVAGLVLALRGQDWSATRPMVTLQALPFLLISCVVNVAALLCAMMSWRSVLADLGHPLPRRTAAGVYFVGMSAKYAPGALWVVLTHARLARSVGVGALVTVAVWLLNIPIVLLTGMVVGSLAAPPMLGDWSWLLLLPAASLAFVLARPSLVGRAAQAGARLLRRELTTSGSGQQIRAAIGWQLACRLVSGFHLWLLTLAMGAPVWQSLVVSIGAFALATGLSSVVVVLPDGALIREMVLIGTLSTVLPVTAATAVAVASRAVCLLTDLLVSGVCALTMVSRRWRPEAITEGAAELPRSG</sequence>
<keyword evidence="1" id="KW-0472">Membrane</keyword>
<keyword evidence="1" id="KW-1133">Transmembrane helix</keyword>
<dbReference type="RefSeq" id="WP_386442291.1">
    <property type="nucleotide sequence ID" value="NZ_JBHSFH010000003.1"/>
</dbReference>
<keyword evidence="1" id="KW-0812">Transmembrane</keyword>
<feature type="transmembrane region" description="Helical" evidence="1">
    <location>
        <begin position="160"/>
        <end position="176"/>
    </location>
</feature>
<keyword evidence="3" id="KW-1185">Reference proteome</keyword>
<organism evidence="2 3">
    <name type="scientific">Streptomyces ovatisporus</name>
    <dbReference type="NCBI Taxonomy" id="1128682"/>
    <lineage>
        <taxon>Bacteria</taxon>
        <taxon>Bacillati</taxon>
        <taxon>Actinomycetota</taxon>
        <taxon>Actinomycetes</taxon>
        <taxon>Kitasatosporales</taxon>
        <taxon>Streptomycetaceae</taxon>
        <taxon>Streptomyces</taxon>
    </lineage>
</organism>
<feature type="transmembrane region" description="Helical" evidence="1">
    <location>
        <begin position="238"/>
        <end position="258"/>
    </location>
</feature>
<feature type="transmembrane region" description="Helical" evidence="1">
    <location>
        <begin position="213"/>
        <end position="232"/>
    </location>
</feature>
<feature type="transmembrane region" description="Helical" evidence="1">
    <location>
        <begin position="126"/>
        <end position="148"/>
    </location>
</feature>
<comment type="caution">
    <text evidence="2">The sequence shown here is derived from an EMBL/GenBank/DDBJ whole genome shotgun (WGS) entry which is preliminary data.</text>
</comment>
<evidence type="ECO:0008006" key="4">
    <source>
        <dbReference type="Google" id="ProtNLM"/>
    </source>
</evidence>
<evidence type="ECO:0000313" key="2">
    <source>
        <dbReference type="EMBL" id="MFC4493298.1"/>
    </source>
</evidence>
<protein>
    <recommendedName>
        <fullName evidence="4">Integral membrane protein</fullName>
    </recommendedName>
</protein>
<feature type="transmembrane region" description="Helical" evidence="1">
    <location>
        <begin position="96"/>
        <end position="114"/>
    </location>
</feature>
<name>A0ABV9A042_9ACTN</name>
<dbReference type="EMBL" id="JBHSFH010000003">
    <property type="protein sequence ID" value="MFC4493298.1"/>
    <property type="molecule type" value="Genomic_DNA"/>
</dbReference>
<dbReference type="Proteomes" id="UP001595997">
    <property type="component" value="Unassembled WGS sequence"/>
</dbReference>
<feature type="transmembrane region" description="Helical" evidence="1">
    <location>
        <begin position="51"/>
        <end position="76"/>
    </location>
</feature>
<feature type="transmembrane region" description="Helical" evidence="1">
    <location>
        <begin position="20"/>
        <end position="39"/>
    </location>
</feature>
<reference evidence="3" key="1">
    <citation type="journal article" date="2019" name="Int. J. Syst. Evol. Microbiol.">
        <title>The Global Catalogue of Microorganisms (GCM) 10K type strain sequencing project: providing services to taxonomists for standard genome sequencing and annotation.</title>
        <authorList>
            <consortium name="The Broad Institute Genomics Platform"/>
            <consortium name="The Broad Institute Genome Sequencing Center for Infectious Disease"/>
            <person name="Wu L."/>
            <person name="Ma J."/>
        </authorList>
    </citation>
    <scope>NUCLEOTIDE SEQUENCE [LARGE SCALE GENOMIC DNA]</scope>
    <source>
        <strain evidence="3">CGMCC 4.7357</strain>
    </source>
</reference>
<evidence type="ECO:0000313" key="3">
    <source>
        <dbReference type="Proteomes" id="UP001595997"/>
    </source>
</evidence>
<gene>
    <name evidence="2" type="ORF">ACFPA8_04010</name>
</gene>
<feature type="transmembrane region" description="Helical" evidence="1">
    <location>
        <begin position="267"/>
        <end position="288"/>
    </location>
</feature>
<proteinExistence type="predicted"/>